<feature type="region of interest" description="Disordered" evidence="2">
    <location>
        <begin position="89"/>
        <end position="121"/>
    </location>
</feature>
<evidence type="ECO:0000256" key="2">
    <source>
        <dbReference type="SAM" id="MobiDB-lite"/>
    </source>
</evidence>
<evidence type="ECO:0000313" key="5">
    <source>
        <dbReference type="Proteomes" id="UP000215043"/>
    </source>
</evidence>
<accession>A0A223RS39</accession>
<dbReference type="Proteomes" id="UP000215043">
    <property type="component" value="Chromosome"/>
</dbReference>
<dbReference type="AlphaFoldDB" id="A0A223RS39"/>
<reference evidence="4 5" key="1">
    <citation type="submission" date="2017-08" db="EMBL/GenBank/DDBJ databases">
        <title>The complete genome sequence of moderately halophilic actinomycete Actinopolyspora erythraea YIM 90600, the producer of novel erythromycin, novel actinopolysporins A-C and tubercidin.</title>
        <authorList>
            <person name="Yin M."/>
            <person name="Tang S."/>
        </authorList>
    </citation>
    <scope>NUCLEOTIDE SEQUENCE [LARGE SCALE GENOMIC DNA]</scope>
    <source>
        <strain evidence="4 5">YIM 90600</strain>
    </source>
</reference>
<dbReference type="InterPro" id="IPR011008">
    <property type="entry name" value="Dimeric_a/b-barrel"/>
</dbReference>
<dbReference type="KEGG" id="aey:CDG81_10670"/>
<dbReference type="OrthoDB" id="8968203at2"/>
<name>A0A223RS39_9ACTN</name>
<dbReference type="RefSeq" id="WP_084134028.1">
    <property type="nucleotide sequence ID" value="NZ_CP022752.1"/>
</dbReference>
<dbReference type="SUPFAM" id="SSF54909">
    <property type="entry name" value="Dimeric alpha+beta barrel"/>
    <property type="match status" value="1"/>
</dbReference>
<evidence type="ECO:0000313" key="4">
    <source>
        <dbReference type="EMBL" id="ASU78660.1"/>
    </source>
</evidence>
<comment type="similarity">
    <text evidence="1">Belongs to the YciI family.</text>
</comment>
<dbReference type="InterPro" id="IPR005545">
    <property type="entry name" value="YCII"/>
</dbReference>
<gene>
    <name evidence="4" type="ORF">CDG81_10670</name>
</gene>
<evidence type="ECO:0000259" key="3">
    <source>
        <dbReference type="Pfam" id="PF03795"/>
    </source>
</evidence>
<dbReference type="Gene3D" id="3.30.70.1060">
    <property type="entry name" value="Dimeric alpha+beta barrel"/>
    <property type="match status" value="1"/>
</dbReference>
<sequence>MTKYVVEFQYNVDREGRQSRHPEHASNLNRLAEDGVLLLAGPLTDDNAGLLLYEAEDRDHLQRLLDDEPYVRGGLVARIRVREWAPGKGSWIAPKHEHGPSQRETAPRTGHSRSPEGNELS</sequence>
<proteinExistence type="inferred from homology"/>
<evidence type="ECO:0000256" key="1">
    <source>
        <dbReference type="ARBA" id="ARBA00007689"/>
    </source>
</evidence>
<feature type="domain" description="YCII-related" evidence="3">
    <location>
        <begin position="5"/>
        <end position="84"/>
    </location>
</feature>
<dbReference type="Pfam" id="PF03795">
    <property type="entry name" value="YCII"/>
    <property type="match status" value="1"/>
</dbReference>
<protein>
    <recommendedName>
        <fullName evidence="3">YCII-related domain-containing protein</fullName>
    </recommendedName>
</protein>
<organism evidence="4 5">
    <name type="scientific">Actinopolyspora erythraea</name>
    <dbReference type="NCBI Taxonomy" id="414996"/>
    <lineage>
        <taxon>Bacteria</taxon>
        <taxon>Bacillati</taxon>
        <taxon>Actinomycetota</taxon>
        <taxon>Actinomycetes</taxon>
        <taxon>Actinopolysporales</taxon>
        <taxon>Actinopolysporaceae</taxon>
        <taxon>Actinopolyspora</taxon>
    </lineage>
</organism>
<dbReference type="EMBL" id="CP022752">
    <property type="protein sequence ID" value="ASU78660.1"/>
    <property type="molecule type" value="Genomic_DNA"/>
</dbReference>